<evidence type="ECO:0000256" key="1">
    <source>
        <dbReference type="ARBA" id="ARBA00022729"/>
    </source>
</evidence>
<dbReference type="GO" id="GO:0015159">
    <property type="term" value="F:polysaccharide transmembrane transporter activity"/>
    <property type="evidence" value="ECO:0007669"/>
    <property type="project" value="InterPro"/>
</dbReference>
<evidence type="ECO:0000259" key="2">
    <source>
        <dbReference type="Pfam" id="PF02563"/>
    </source>
</evidence>
<name>A0A7G1GAG1_9BACT</name>
<feature type="domain" description="Polysaccharide export protein N-terminal" evidence="2">
    <location>
        <begin position="19"/>
        <end position="90"/>
    </location>
</feature>
<feature type="domain" description="Soluble ligand binding" evidence="3">
    <location>
        <begin position="636"/>
        <end position="683"/>
    </location>
</feature>
<accession>A0A7G1GAG1</accession>
<dbReference type="InterPro" id="IPR049712">
    <property type="entry name" value="Poly_export"/>
</dbReference>
<dbReference type="Pfam" id="PF02563">
    <property type="entry name" value="Poly_export"/>
    <property type="match status" value="1"/>
</dbReference>
<reference evidence="4 5" key="1">
    <citation type="submission" date="2018-06" db="EMBL/GenBank/DDBJ databases">
        <title>Genome sequencing of Oceanotoga sp. sy52.</title>
        <authorList>
            <person name="Mori K."/>
        </authorList>
    </citation>
    <scope>NUCLEOTIDE SEQUENCE [LARGE SCALE GENOMIC DNA]</scope>
    <source>
        <strain evidence="5">sy52</strain>
    </source>
</reference>
<dbReference type="Pfam" id="PF10531">
    <property type="entry name" value="SLBB"/>
    <property type="match status" value="1"/>
</dbReference>
<evidence type="ECO:0000259" key="3">
    <source>
        <dbReference type="Pfam" id="PF10531"/>
    </source>
</evidence>
<dbReference type="PANTHER" id="PTHR33619:SF3">
    <property type="entry name" value="POLYSACCHARIDE EXPORT PROTEIN GFCE-RELATED"/>
    <property type="match status" value="1"/>
</dbReference>
<dbReference type="Proteomes" id="UP000516361">
    <property type="component" value="Chromosome"/>
</dbReference>
<dbReference type="PANTHER" id="PTHR33619">
    <property type="entry name" value="POLYSACCHARIDE EXPORT PROTEIN GFCE-RELATED"/>
    <property type="match status" value="1"/>
</dbReference>
<keyword evidence="1" id="KW-0732">Signal</keyword>
<organism evidence="4 5">
    <name type="scientific">Tepiditoga spiralis</name>
    <dbReference type="NCBI Taxonomy" id="2108365"/>
    <lineage>
        <taxon>Bacteria</taxon>
        <taxon>Thermotogati</taxon>
        <taxon>Thermotogota</taxon>
        <taxon>Thermotogae</taxon>
        <taxon>Petrotogales</taxon>
        <taxon>Petrotogaceae</taxon>
        <taxon>Tepiditoga</taxon>
    </lineage>
</organism>
<keyword evidence="5" id="KW-1185">Reference proteome</keyword>
<dbReference type="Gene3D" id="3.10.560.10">
    <property type="entry name" value="Outer membrane lipoprotein wza domain like"/>
    <property type="match status" value="1"/>
</dbReference>
<protein>
    <submittedName>
        <fullName evidence="4">Uncharacterized protein</fullName>
    </submittedName>
</protein>
<dbReference type="AlphaFoldDB" id="A0A7G1GAG1"/>
<evidence type="ECO:0000313" key="4">
    <source>
        <dbReference type="EMBL" id="BBE30459.1"/>
    </source>
</evidence>
<sequence length="749" mass="84165">MKKISLLIVLFVLPIVLFSYTLRVGDTIGMFVFGYPQYTMDSLTIGPEGIITVPPIGRIKVSGMEVSEVENIISKKLQNYVKTPNITIGITQYAPFIVNIFGNVSRNGVINIQKSSIKLSELIALSGGLKDYLSSFNAVVTYPNNVTKTYDISWIYNGGTGEDPIITENSRVVIPYENQNKINVFSEFGTTSFTYFNGITLKYIISKQNVPISNIDDKITLLRDGKTEIFSIDEVIKNEDVLLKRNDTIILTKLQKYVYVDTEKKYVKVNFEKNEDMTIKNILSKLNINPSVINKITVNSKEFDMNSKLNTEDFVKIEYLKNYVYLSGSFGISGRIAIDPPEKLTLTKILSLAHGFKNDFSGKLDVLLNGNMKVYNINVNKIETYKDIVFEPQSTIIAESEEKVAYIIGDLSDSRAYNTGDTLFDLLIKYQLNEAYNIKYSVDGNVGNIKGNEIEKEKNIELKGKVILDISKIKENNVIVYKEGVTKIINKNKVTLMDIISSVNGFEPVNRGILKIYNNNKLIKSYTEKNIWNNTLEEVPMGSYVIVQPETQYSYITILGNVSPKSLKTDIPIKLTDVLSSTNFNWQVQDEVIVYSEDKKDVVNTQDIEKIKDYEVEPGSIIFVSQSKPKLIYAFGEINKQGVVEYVKGLTLLDYIFRVGGIKQTGEPSKIFLFKNGPGNPPITLDISGIMNSNPIKSPMNPVLNPGDIIFVPKNALTGVFDVMNTVTTFMNFIKTGTETYTTVTNAIK</sequence>
<dbReference type="InParanoid" id="A0A7G1GAG1"/>
<dbReference type="EMBL" id="AP018712">
    <property type="protein sequence ID" value="BBE30459.1"/>
    <property type="molecule type" value="Genomic_DNA"/>
</dbReference>
<gene>
    <name evidence="4" type="ORF">OSSY52_06000</name>
</gene>
<dbReference type="Gene3D" id="3.30.1950.10">
    <property type="entry name" value="wza like domain"/>
    <property type="match status" value="1"/>
</dbReference>
<dbReference type="InterPro" id="IPR003715">
    <property type="entry name" value="Poly_export_N"/>
</dbReference>
<dbReference type="InterPro" id="IPR019554">
    <property type="entry name" value="Soluble_ligand-bd"/>
</dbReference>
<dbReference type="KEGG" id="ocy:OSSY52_06000"/>
<evidence type="ECO:0000313" key="5">
    <source>
        <dbReference type="Proteomes" id="UP000516361"/>
    </source>
</evidence>
<dbReference type="RefSeq" id="WP_190615555.1">
    <property type="nucleotide sequence ID" value="NZ_AP018712.1"/>
</dbReference>
<proteinExistence type="predicted"/>